<dbReference type="InParanoid" id="A0A0H2R4Q7"/>
<keyword evidence="2" id="KW-1185">Reference proteome</keyword>
<proteinExistence type="predicted"/>
<reference evidence="1 2" key="1">
    <citation type="submission" date="2015-04" db="EMBL/GenBank/DDBJ databases">
        <title>Complete genome sequence of Schizopora paradoxa KUC8140, a cosmopolitan wood degrader in East Asia.</title>
        <authorList>
            <consortium name="DOE Joint Genome Institute"/>
            <person name="Min B."/>
            <person name="Park H."/>
            <person name="Jang Y."/>
            <person name="Kim J.-J."/>
            <person name="Kim K.H."/>
            <person name="Pangilinan J."/>
            <person name="Lipzen A."/>
            <person name="Riley R."/>
            <person name="Grigoriev I.V."/>
            <person name="Spatafora J.W."/>
            <person name="Choi I.-G."/>
        </authorList>
    </citation>
    <scope>NUCLEOTIDE SEQUENCE [LARGE SCALE GENOMIC DNA]</scope>
    <source>
        <strain evidence="1 2">KUC8140</strain>
    </source>
</reference>
<dbReference type="AlphaFoldDB" id="A0A0H2R4Q7"/>
<name>A0A0H2R4Q7_9AGAM</name>
<sequence>MKSKIHSNRTYRGVSEVLTTLEKAAQTTNSHLVDLHEVFRWENWNAFQRIYGGENPFVDDVGSQLFDADLISRFMASTFELDAIAWMLSVLLESANGMRMYFMSTREQIVAKISNGLNSLPGELLANIFRFAVQEEGENGGRQAIWLSHVSRRFRTVALEARALWTTLHSSDSEVQLQTFFCRAGANEKFHAFAHYDLRIKAFGIGWYPNTCLPVISRWKKLTLTQDEPSSIWEIARPNFGGVALLLWKLNDFFSEENYQLPLLEELDIRGHREDIYEYFREHEGEQPAHEWASHLRTLRCSHFLPSPSVNFSSVSQFIFMQDLSEYKQYLRSLLTFLIALPNLCFLELEIQSADEVFPGDGSGPLPLVECHFITSFQLRLRQFSIFRFCEESYITTLMNAIRVPSLEDLSISAGLWDSSLERGKFDPAEWTEYLYDLSAALLPDHLSISSRLTSLSFKLFCDGNPDLPLLLDGRALNISLDRIKKFPTITLSSFIRVLFTRECEDAQEWCADLRKTSRLREIRFIGFKNMAPLDLQWTTWSLGLFRVWKSIERVEVENCKHLVREDVVKIVGEDRLRYSD</sequence>
<organism evidence="1 2">
    <name type="scientific">Schizopora paradoxa</name>
    <dbReference type="NCBI Taxonomy" id="27342"/>
    <lineage>
        <taxon>Eukaryota</taxon>
        <taxon>Fungi</taxon>
        <taxon>Dikarya</taxon>
        <taxon>Basidiomycota</taxon>
        <taxon>Agaricomycotina</taxon>
        <taxon>Agaricomycetes</taxon>
        <taxon>Hymenochaetales</taxon>
        <taxon>Schizoporaceae</taxon>
        <taxon>Schizopora</taxon>
    </lineage>
</organism>
<dbReference type="Proteomes" id="UP000053477">
    <property type="component" value="Unassembled WGS sequence"/>
</dbReference>
<evidence type="ECO:0000313" key="1">
    <source>
        <dbReference type="EMBL" id="KLO06332.1"/>
    </source>
</evidence>
<evidence type="ECO:0000313" key="2">
    <source>
        <dbReference type="Proteomes" id="UP000053477"/>
    </source>
</evidence>
<gene>
    <name evidence="1" type="ORF">SCHPADRAFT_933130</name>
</gene>
<dbReference type="Gene3D" id="1.20.1280.50">
    <property type="match status" value="1"/>
</dbReference>
<dbReference type="OrthoDB" id="3353710at2759"/>
<dbReference type="EMBL" id="KQ086215">
    <property type="protein sequence ID" value="KLO06332.1"/>
    <property type="molecule type" value="Genomic_DNA"/>
</dbReference>
<accession>A0A0H2R4Q7</accession>
<protein>
    <submittedName>
        <fullName evidence="1">Uncharacterized protein</fullName>
    </submittedName>
</protein>